<dbReference type="HOGENOM" id="CLU_1581453_0_0_1"/>
<dbReference type="GeneID" id="17282212"/>
<dbReference type="KEGG" id="ehx:EMIHUDRAFT_351942"/>
<reference evidence="2" key="2">
    <citation type="submission" date="2024-10" db="UniProtKB">
        <authorList>
            <consortium name="EnsemblProtists"/>
        </authorList>
    </citation>
    <scope>IDENTIFICATION</scope>
</reference>
<dbReference type="RefSeq" id="XP_005789371.1">
    <property type="nucleotide sequence ID" value="XM_005789314.1"/>
</dbReference>
<feature type="signal peptide" evidence="1">
    <location>
        <begin position="1"/>
        <end position="17"/>
    </location>
</feature>
<feature type="chain" id="PRO_5044265013" description="Galectin" evidence="1">
    <location>
        <begin position="18"/>
        <end position="169"/>
    </location>
</feature>
<evidence type="ECO:0000313" key="2">
    <source>
        <dbReference type="EnsemblProtists" id="EOD36942"/>
    </source>
</evidence>
<dbReference type="PaxDb" id="2903-EOD36942"/>
<proteinExistence type="predicted"/>
<organism evidence="2 3">
    <name type="scientific">Emiliania huxleyi (strain CCMP1516)</name>
    <dbReference type="NCBI Taxonomy" id="280463"/>
    <lineage>
        <taxon>Eukaryota</taxon>
        <taxon>Haptista</taxon>
        <taxon>Haptophyta</taxon>
        <taxon>Prymnesiophyceae</taxon>
        <taxon>Isochrysidales</taxon>
        <taxon>Noelaerhabdaceae</taxon>
        <taxon>Emiliania</taxon>
    </lineage>
</organism>
<sequence>MNLFLTALLVAPAEVSAASAPSAAPSCSGVGSALQRHDLAQLWHCLTQSRRAPDAAALTPGAVYECTVVLPIVGRQTFRLHIHGRGMARITLLGRLALDEPTPYRLVPQPSGQLRVDLDFNEPARDLLARWRTRIRAVWYNSADDYATIVIAPPLVPAISLRLSRLGAS</sequence>
<keyword evidence="1" id="KW-0732">Signal</keyword>
<protein>
    <recommendedName>
        <fullName evidence="4">Galectin</fullName>
    </recommendedName>
</protein>
<dbReference type="Proteomes" id="UP000013827">
    <property type="component" value="Unassembled WGS sequence"/>
</dbReference>
<evidence type="ECO:0000313" key="3">
    <source>
        <dbReference type="Proteomes" id="UP000013827"/>
    </source>
</evidence>
<evidence type="ECO:0008006" key="4">
    <source>
        <dbReference type="Google" id="ProtNLM"/>
    </source>
</evidence>
<accession>A0A0D3KMF7</accession>
<keyword evidence="3" id="KW-1185">Reference proteome</keyword>
<reference evidence="3" key="1">
    <citation type="journal article" date="2013" name="Nature">
        <title>Pan genome of the phytoplankton Emiliania underpins its global distribution.</title>
        <authorList>
            <person name="Read B.A."/>
            <person name="Kegel J."/>
            <person name="Klute M.J."/>
            <person name="Kuo A."/>
            <person name="Lefebvre S.C."/>
            <person name="Maumus F."/>
            <person name="Mayer C."/>
            <person name="Miller J."/>
            <person name="Monier A."/>
            <person name="Salamov A."/>
            <person name="Young J."/>
            <person name="Aguilar M."/>
            <person name="Claverie J.M."/>
            <person name="Frickenhaus S."/>
            <person name="Gonzalez K."/>
            <person name="Herman E.K."/>
            <person name="Lin Y.C."/>
            <person name="Napier J."/>
            <person name="Ogata H."/>
            <person name="Sarno A.F."/>
            <person name="Shmutz J."/>
            <person name="Schroeder D."/>
            <person name="de Vargas C."/>
            <person name="Verret F."/>
            <person name="von Dassow P."/>
            <person name="Valentin K."/>
            <person name="Van de Peer Y."/>
            <person name="Wheeler G."/>
            <person name="Dacks J.B."/>
            <person name="Delwiche C.F."/>
            <person name="Dyhrman S.T."/>
            <person name="Glockner G."/>
            <person name="John U."/>
            <person name="Richards T."/>
            <person name="Worden A.Z."/>
            <person name="Zhang X."/>
            <person name="Grigoriev I.V."/>
            <person name="Allen A.E."/>
            <person name="Bidle K."/>
            <person name="Borodovsky M."/>
            <person name="Bowler C."/>
            <person name="Brownlee C."/>
            <person name="Cock J.M."/>
            <person name="Elias M."/>
            <person name="Gladyshev V.N."/>
            <person name="Groth M."/>
            <person name="Guda C."/>
            <person name="Hadaegh A."/>
            <person name="Iglesias-Rodriguez M.D."/>
            <person name="Jenkins J."/>
            <person name="Jones B.M."/>
            <person name="Lawson T."/>
            <person name="Leese F."/>
            <person name="Lindquist E."/>
            <person name="Lobanov A."/>
            <person name="Lomsadze A."/>
            <person name="Malik S.B."/>
            <person name="Marsh M.E."/>
            <person name="Mackinder L."/>
            <person name="Mock T."/>
            <person name="Mueller-Roeber B."/>
            <person name="Pagarete A."/>
            <person name="Parker M."/>
            <person name="Probert I."/>
            <person name="Quesneville H."/>
            <person name="Raines C."/>
            <person name="Rensing S.A."/>
            <person name="Riano-Pachon D.M."/>
            <person name="Richier S."/>
            <person name="Rokitta S."/>
            <person name="Shiraiwa Y."/>
            <person name="Soanes D.M."/>
            <person name="van der Giezen M."/>
            <person name="Wahlund T.M."/>
            <person name="Williams B."/>
            <person name="Wilson W."/>
            <person name="Wolfe G."/>
            <person name="Wurch L.L."/>
        </authorList>
    </citation>
    <scope>NUCLEOTIDE SEQUENCE</scope>
</reference>
<dbReference type="EnsemblProtists" id="EOD36942">
    <property type="protein sequence ID" value="EOD36942"/>
    <property type="gene ID" value="EMIHUDRAFT_351942"/>
</dbReference>
<evidence type="ECO:0000256" key="1">
    <source>
        <dbReference type="SAM" id="SignalP"/>
    </source>
</evidence>
<dbReference type="AlphaFoldDB" id="A0A0D3KMF7"/>
<name>A0A0D3KMF7_EMIH1</name>